<feature type="compositionally biased region" description="Basic and acidic residues" evidence="1">
    <location>
        <begin position="1"/>
        <end position="10"/>
    </location>
</feature>
<dbReference type="AlphaFoldDB" id="A0A821NNG6"/>
<feature type="non-terminal residue" evidence="2">
    <location>
        <position position="62"/>
    </location>
</feature>
<gene>
    <name evidence="2" type="ORF">OVN521_LOCUS51491</name>
</gene>
<keyword evidence="3" id="KW-1185">Reference proteome</keyword>
<feature type="compositionally biased region" description="Polar residues" evidence="1">
    <location>
        <begin position="50"/>
        <end position="62"/>
    </location>
</feature>
<reference evidence="2" key="1">
    <citation type="submission" date="2021-02" db="EMBL/GenBank/DDBJ databases">
        <authorList>
            <person name="Nowell W R."/>
        </authorList>
    </citation>
    <scope>NUCLEOTIDE SEQUENCE</scope>
</reference>
<dbReference type="Proteomes" id="UP000663866">
    <property type="component" value="Unassembled WGS sequence"/>
</dbReference>
<feature type="compositionally biased region" description="Low complexity" evidence="1">
    <location>
        <begin position="13"/>
        <end position="30"/>
    </location>
</feature>
<evidence type="ECO:0000313" key="2">
    <source>
        <dbReference type="EMBL" id="CAF4790962.1"/>
    </source>
</evidence>
<protein>
    <submittedName>
        <fullName evidence="2">Uncharacterized protein</fullName>
    </submittedName>
</protein>
<feature type="region of interest" description="Disordered" evidence="1">
    <location>
        <begin position="1"/>
        <end position="62"/>
    </location>
</feature>
<accession>A0A821NNG6</accession>
<comment type="caution">
    <text evidence="2">The sequence shown here is derived from an EMBL/GenBank/DDBJ whole genome shotgun (WGS) entry which is preliminary data.</text>
</comment>
<dbReference type="EMBL" id="CAJOBG010124792">
    <property type="protein sequence ID" value="CAF4790962.1"/>
    <property type="molecule type" value="Genomic_DNA"/>
</dbReference>
<proteinExistence type="predicted"/>
<evidence type="ECO:0000313" key="3">
    <source>
        <dbReference type="Proteomes" id="UP000663866"/>
    </source>
</evidence>
<organism evidence="2 3">
    <name type="scientific">Rotaria magnacalcarata</name>
    <dbReference type="NCBI Taxonomy" id="392030"/>
    <lineage>
        <taxon>Eukaryota</taxon>
        <taxon>Metazoa</taxon>
        <taxon>Spiralia</taxon>
        <taxon>Gnathifera</taxon>
        <taxon>Rotifera</taxon>
        <taxon>Eurotatoria</taxon>
        <taxon>Bdelloidea</taxon>
        <taxon>Philodinida</taxon>
        <taxon>Philodinidae</taxon>
        <taxon>Rotaria</taxon>
    </lineage>
</organism>
<name>A0A821NNG6_9BILA</name>
<evidence type="ECO:0000256" key="1">
    <source>
        <dbReference type="SAM" id="MobiDB-lite"/>
    </source>
</evidence>
<sequence>MVKNGNEKKSNSNKKLVSPSSAAAAATTTTNKFLPGRQISSHTLKKAEKSSITPGSSTNNHL</sequence>